<reference evidence="2 3" key="1">
    <citation type="submission" date="2018-09" db="EMBL/GenBank/DDBJ databases">
        <title>Genomic Encyclopedia of Archaeal and Bacterial Type Strains, Phase II (KMG-II): from individual species to whole genera.</title>
        <authorList>
            <person name="Goeker M."/>
        </authorList>
    </citation>
    <scope>NUCLEOTIDE SEQUENCE [LARGE SCALE GENOMIC DNA]</scope>
    <source>
        <strain evidence="2 3">DSM 16505</strain>
    </source>
</reference>
<gene>
    <name evidence="2" type="ORF">C8N26_1159</name>
</gene>
<dbReference type="AlphaFoldDB" id="A0A420E314"/>
<evidence type="ECO:0000313" key="3">
    <source>
        <dbReference type="Proteomes" id="UP000285780"/>
    </source>
</evidence>
<dbReference type="Proteomes" id="UP000285780">
    <property type="component" value="Unassembled WGS sequence"/>
</dbReference>
<organism evidence="2 3">
    <name type="scientific">Tenacibaculum lutimaris</name>
    <dbReference type="NCBI Taxonomy" id="285258"/>
    <lineage>
        <taxon>Bacteria</taxon>
        <taxon>Pseudomonadati</taxon>
        <taxon>Bacteroidota</taxon>
        <taxon>Flavobacteriia</taxon>
        <taxon>Flavobacteriales</taxon>
        <taxon>Flavobacteriaceae</taxon>
        <taxon>Tenacibaculum</taxon>
    </lineage>
</organism>
<evidence type="ECO:0008006" key="4">
    <source>
        <dbReference type="Google" id="ProtNLM"/>
    </source>
</evidence>
<evidence type="ECO:0000313" key="2">
    <source>
        <dbReference type="EMBL" id="RKF04488.1"/>
    </source>
</evidence>
<protein>
    <recommendedName>
        <fullName evidence="4">TM2 domain-containing protein</fullName>
    </recommendedName>
</protein>
<dbReference type="EMBL" id="RAQM01000007">
    <property type="protein sequence ID" value="RKF04488.1"/>
    <property type="molecule type" value="Genomic_DNA"/>
</dbReference>
<sequence length="97" mass="11547">MNKHYLQSQLKDSGKAYLFYFLGGSHYAYMGNWGIQILFWITFGGMFFWAFIDMFRISSVVQKHNMPILQKIADLEKREKDEDFQKQMMMMQAVKNG</sequence>
<name>A0A420E314_9FLAO</name>
<proteinExistence type="predicted"/>
<accession>A0A420E314</accession>
<dbReference type="RefSeq" id="WP_211327787.1">
    <property type="nucleotide sequence ID" value="NZ_RAQM01000007.1"/>
</dbReference>
<keyword evidence="1" id="KW-1133">Transmembrane helix</keyword>
<feature type="transmembrane region" description="Helical" evidence="1">
    <location>
        <begin position="33"/>
        <end position="52"/>
    </location>
</feature>
<keyword evidence="1" id="KW-0812">Transmembrane</keyword>
<keyword evidence="1" id="KW-0472">Membrane</keyword>
<evidence type="ECO:0000256" key="1">
    <source>
        <dbReference type="SAM" id="Phobius"/>
    </source>
</evidence>
<keyword evidence="3" id="KW-1185">Reference proteome</keyword>
<comment type="caution">
    <text evidence="2">The sequence shown here is derived from an EMBL/GenBank/DDBJ whole genome shotgun (WGS) entry which is preliminary data.</text>
</comment>